<evidence type="ECO:0000313" key="3">
    <source>
        <dbReference type="EnsemblPlants" id="PNT68218"/>
    </source>
</evidence>
<accession>A0A2K2D1S1</accession>
<dbReference type="Gramene" id="PNT68218">
    <property type="protein sequence ID" value="PNT68218"/>
    <property type="gene ID" value="BRADI_3g37317v3"/>
</dbReference>
<dbReference type="InParanoid" id="A0A2K2D1S1"/>
<organism evidence="2">
    <name type="scientific">Brachypodium distachyon</name>
    <name type="common">Purple false brome</name>
    <name type="synonym">Trachynia distachya</name>
    <dbReference type="NCBI Taxonomy" id="15368"/>
    <lineage>
        <taxon>Eukaryota</taxon>
        <taxon>Viridiplantae</taxon>
        <taxon>Streptophyta</taxon>
        <taxon>Embryophyta</taxon>
        <taxon>Tracheophyta</taxon>
        <taxon>Spermatophyta</taxon>
        <taxon>Magnoliopsida</taxon>
        <taxon>Liliopsida</taxon>
        <taxon>Poales</taxon>
        <taxon>Poaceae</taxon>
        <taxon>BOP clade</taxon>
        <taxon>Pooideae</taxon>
        <taxon>Stipodae</taxon>
        <taxon>Brachypodieae</taxon>
        <taxon>Brachypodium</taxon>
    </lineage>
</organism>
<proteinExistence type="predicted"/>
<gene>
    <name evidence="2" type="ORF">BRADI_3g37317v3</name>
</gene>
<name>A0A2K2D1S1_BRADI</name>
<reference evidence="2" key="2">
    <citation type="submission" date="2017-06" db="EMBL/GenBank/DDBJ databases">
        <title>WGS assembly of Brachypodium distachyon.</title>
        <authorList>
            <consortium name="The International Brachypodium Initiative"/>
            <person name="Lucas S."/>
            <person name="Harmon-Smith M."/>
            <person name="Lail K."/>
            <person name="Tice H."/>
            <person name="Grimwood J."/>
            <person name="Bruce D."/>
            <person name="Barry K."/>
            <person name="Shu S."/>
            <person name="Lindquist E."/>
            <person name="Wang M."/>
            <person name="Pitluck S."/>
            <person name="Vogel J.P."/>
            <person name="Garvin D.F."/>
            <person name="Mockler T.C."/>
            <person name="Schmutz J."/>
            <person name="Rokhsar D."/>
            <person name="Bevan M.W."/>
        </authorList>
    </citation>
    <scope>NUCLEOTIDE SEQUENCE</scope>
    <source>
        <strain evidence="2">Bd21</strain>
    </source>
</reference>
<dbReference type="AlphaFoldDB" id="A0A2K2D1S1"/>
<dbReference type="EnsemblPlants" id="PNT68218">
    <property type="protein sequence ID" value="PNT68218"/>
    <property type="gene ID" value="BRADI_3g37317v3"/>
</dbReference>
<dbReference type="Proteomes" id="UP000008810">
    <property type="component" value="Chromosome 3"/>
</dbReference>
<evidence type="ECO:0000256" key="1">
    <source>
        <dbReference type="SAM" id="MobiDB-lite"/>
    </source>
</evidence>
<dbReference type="EMBL" id="CM000882">
    <property type="protein sequence ID" value="PNT68218.1"/>
    <property type="molecule type" value="Genomic_DNA"/>
</dbReference>
<evidence type="ECO:0000313" key="2">
    <source>
        <dbReference type="EMBL" id="PNT68218.1"/>
    </source>
</evidence>
<feature type="region of interest" description="Disordered" evidence="1">
    <location>
        <begin position="134"/>
        <end position="156"/>
    </location>
</feature>
<sequence>MLRHQGFAYFLRLRRACRSSCRFAPVGLPRPGRKLPGPAPCKYYVQGPPFVRAIVDVWRCNFAFCPSVFVSISASTQLPNPPSLPTTRTIPECRLPLLPRRFSLPNPNPRFSRKKSPIEARGLVLEQWRSLGHGGRRSWRWTPASSSGPPDGQHAATVDLLDPSMRVLL</sequence>
<evidence type="ECO:0000313" key="4">
    <source>
        <dbReference type="Proteomes" id="UP000008810"/>
    </source>
</evidence>
<protein>
    <submittedName>
        <fullName evidence="2 3">Uncharacterized protein</fullName>
    </submittedName>
</protein>
<reference evidence="3" key="3">
    <citation type="submission" date="2018-08" db="UniProtKB">
        <authorList>
            <consortium name="EnsemblPlants"/>
        </authorList>
    </citation>
    <scope>IDENTIFICATION</scope>
    <source>
        <strain evidence="3">cv. Bd21</strain>
    </source>
</reference>
<reference evidence="2 3" key="1">
    <citation type="journal article" date="2010" name="Nature">
        <title>Genome sequencing and analysis of the model grass Brachypodium distachyon.</title>
        <authorList>
            <consortium name="International Brachypodium Initiative"/>
        </authorList>
    </citation>
    <scope>NUCLEOTIDE SEQUENCE [LARGE SCALE GENOMIC DNA]</scope>
    <source>
        <strain evidence="2 3">Bd21</strain>
    </source>
</reference>
<keyword evidence="4" id="KW-1185">Reference proteome</keyword>